<evidence type="ECO:0000313" key="4">
    <source>
        <dbReference type="EMBL" id="MFC0321387.1"/>
    </source>
</evidence>
<evidence type="ECO:0000259" key="3">
    <source>
        <dbReference type="Pfam" id="PF22725"/>
    </source>
</evidence>
<dbReference type="PROSITE" id="PS51318">
    <property type="entry name" value="TAT"/>
    <property type="match status" value="1"/>
</dbReference>
<dbReference type="PANTHER" id="PTHR43818:SF5">
    <property type="entry name" value="OXIDOREDUCTASE FAMILY PROTEIN"/>
    <property type="match status" value="1"/>
</dbReference>
<dbReference type="InterPro" id="IPR000683">
    <property type="entry name" value="Gfo/Idh/MocA-like_OxRdtase_N"/>
</dbReference>
<keyword evidence="1" id="KW-0732">Signal</keyword>
<feature type="signal peptide" evidence="1">
    <location>
        <begin position="1"/>
        <end position="38"/>
    </location>
</feature>
<feature type="domain" description="GFO/IDH/MocA-like oxidoreductase" evidence="3">
    <location>
        <begin position="199"/>
        <end position="328"/>
    </location>
</feature>
<organism evidence="4 5">
    <name type="scientific">Olivibacter oleidegradans</name>
    <dbReference type="NCBI Taxonomy" id="760123"/>
    <lineage>
        <taxon>Bacteria</taxon>
        <taxon>Pseudomonadati</taxon>
        <taxon>Bacteroidota</taxon>
        <taxon>Sphingobacteriia</taxon>
        <taxon>Sphingobacteriales</taxon>
        <taxon>Sphingobacteriaceae</taxon>
        <taxon>Olivibacter</taxon>
    </lineage>
</organism>
<sequence length="436" mass="49040">MMKYNQFKPQKTDRRTFLRKSSLLVAAGTLAYRQPSFAAWQVKESVLKVGLIGCGGRGTGAAAQALQADPNVYITAMGDIFEDRLEQALNALSQIDEKRVKVDKKHRFIGFDAYQRVLEADVDVVLLATPPGFRPDHLAAAVKAGKHIFCEKPVAVDAPGVRKVLDAVRQAKEQRLCLVSGFCFRYDWANRAVFGKVLDGEIGSINTVSTFRNGGELWSIPRQPDWSEMTYQLRNWYYYNWLSGDFIVEQAVHSLDMMSWAMGDKMPVKATGTGGRQVRTDEIYGNIYDHFAIEFEYENGARGFHFTRQQAGTSNRNSVEVLGSDGRAVVNIGGPVEIIGKNNWKYRDKKNNMYQTQHDELFAAIRKGIVINDGEWMANSTMLAIWGRMVAYSGQTITWEQAIQSEHRLGPAIEEYAWDLKWEGPGIAVPGKTKFV</sequence>
<dbReference type="InterPro" id="IPR055170">
    <property type="entry name" value="GFO_IDH_MocA-like_dom"/>
</dbReference>
<dbReference type="InterPro" id="IPR006311">
    <property type="entry name" value="TAT_signal"/>
</dbReference>
<evidence type="ECO:0000256" key="1">
    <source>
        <dbReference type="SAM" id="SignalP"/>
    </source>
</evidence>
<evidence type="ECO:0000313" key="5">
    <source>
        <dbReference type="Proteomes" id="UP001589774"/>
    </source>
</evidence>
<dbReference type="RefSeq" id="WP_242627390.1">
    <property type="nucleotide sequence ID" value="NZ_JBHLWO010000005.1"/>
</dbReference>
<feature type="chain" id="PRO_5046633696" evidence="1">
    <location>
        <begin position="39"/>
        <end position="436"/>
    </location>
</feature>
<dbReference type="InterPro" id="IPR050463">
    <property type="entry name" value="Gfo/Idh/MocA_oxidrdct_glycsds"/>
</dbReference>
<name>A0ABV6HR67_9SPHI</name>
<dbReference type="EMBL" id="JBHLWO010000005">
    <property type="protein sequence ID" value="MFC0321387.1"/>
    <property type="molecule type" value="Genomic_DNA"/>
</dbReference>
<proteinExistence type="predicted"/>
<keyword evidence="5" id="KW-1185">Reference proteome</keyword>
<dbReference type="SUPFAM" id="SSF55347">
    <property type="entry name" value="Glyceraldehyde-3-phosphate dehydrogenase-like, C-terminal domain"/>
    <property type="match status" value="1"/>
</dbReference>
<dbReference type="SUPFAM" id="SSF51735">
    <property type="entry name" value="NAD(P)-binding Rossmann-fold domains"/>
    <property type="match status" value="1"/>
</dbReference>
<protein>
    <submittedName>
        <fullName evidence="4">Gfo/Idh/MocA family protein</fullName>
    </submittedName>
</protein>
<accession>A0ABV6HR67</accession>
<dbReference type="Gene3D" id="3.40.50.720">
    <property type="entry name" value="NAD(P)-binding Rossmann-like Domain"/>
    <property type="match status" value="1"/>
</dbReference>
<dbReference type="PANTHER" id="PTHR43818">
    <property type="entry name" value="BCDNA.GH03377"/>
    <property type="match status" value="1"/>
</dbReference>
<dbReference type="Pfam" id="PF01408">
    <property type="entry name" value="GFO_IDH_MocA"/>
    <property type="match status" value="1"/>
</dbReference>
<reference evidence="4 5" key="1">
    <citation type="submission" date="2024-09" db="EMBL/GenBank/DDBJ databases">
        <authorList>
            <person name="Sun Q."/>
            <person name="Mori K."/>
        </authorList>
    </citation>
    <scope>NUCLEOTIDE SEQUENCE [LARGE SCALE GENOMIC DNA]</scope>
    <source>
        <strain evidence="4 5">CCM 7765</strain>
    </source>
</reference>
<dbReference type="InterPro" id="IPR036291">
    <property type="entry name" value="NAD(P)-bd_dom_sf"/>
</dbReference>
<evidence type="ECO:0000259" key="2">
    <source>
        <dbReference type="Pfam" id="PF01408"/>
    </source>
</evidence>
<feature type="domain" description="Gfo/Idh/MocA-like oxidoreductase N-terminal" evidence="2">
    <location>
        <begin position="47"/>
        <end position="173"/>
    </location>
</feature>
<dbReference type="Gene3D" id="3.30.360.10">
    <property type="entry name" value="Dihydrodipicolinate Reductase, domain 2"/>
    <property type="match status" value="1"/>
</dbReference>
<dbReference type="Pfam" id="PF22725">
    <property type="entry name" value="GFO_IDH_MocA_C3"/>
    <property type="match status" value="1"/>
</dbReference>
<comment type="caution">
    <text evidence="4">The sequence shown here is derived from an EMBL/GenBank/DDBJ whole genome shotgun (WGS) entry which is preliminary data.</text>
</comment>
<gene>
    <name evidence="4" type="ORF">ACFFI0_23925</name>
</gene>
<dbReference type="Proteomes" id="UP001589774">
    <property type="component" value="Unassembled WGS sequence"/>
</dbReference>